<protein>
    <submittedName>
        <fullName evidence="1">Uncharacterized protein</fullName>
    </submittedName>
</protein>
<evidence type="ECO:0000313" key="1">
    <source>
        <dbReference type="EMBL" id="MDN3923334.1"/>
    </source>
</evidence>
<evidence type="ECO:0000313" key="2">
    <source>
        <dbReference type="Proteomes" id="UP001228044"/>
    </source>
</evidence>
<dbReference type="RefSeq" id="WP_290361633.1">
    <property type="nucleotide sequence ID" value="NZ_JAUHHC010000013.1"/>
</dbReference>
<organism evidence="1 2">
    <name type="scientific">Roseateles violae</name>
    <dbReference type="NCBI Taxonomy" id="3058042"/>
    <lineage>
        <taxon>Bacteria</taxon>
        <taxon>Pseudomonadati</taxon>
        <taxon>Pseudomonadota</taxon>
        <taxon>Betaproteobacteria</taxon>
        <taxon>Burkholderiales</taxon>
        <taxon>Sphaerotilaceae</taxon>
        <taxon>Roseateles</taxon>
    </lineage>
</organism>
<keyword evidence="2" id="KW-1185">Reference proteome</keyword>
<name>A0ABT8E0I7_9BURK</name>
<dbReference type="Proteomes" id="UP001228044">
    <property type="component" value="Unassembled WGS sequence"/>
</dbReference>
<reference evidence="1 2" key="1">
    <citation type="submission" date="2023-06" db="EMBL/GenBank/DDBJ databases">
        <title>Pelomonas sp. PFR6 16S ribosomal RNA gene Genome sequencing and assembly.</title>
        <authorList>
            <person name="Woo H."/>
        </authorList>
    </citation>
    <scope>NUCLEOTIDE SEQUENCE [LARGE SCALE GENOMIC DNA]</scope>
    <source>
        <strain evidence="1 2">PFR6</strain>
    </source>
</reference>
<dbReference type="EMBL" id="JAUHHC010000013">
    <property type="protein sequence ID" value="MDN3923334.1"/>
    <property type="molecule type" value="Genomic_DNA"/>
</dbReference>
<gene>
    <name evidence="1" type="ORF">QWJ38_23915</name>
</gene>
<proteinExistence type="predicted"/>
<comment type="caution">
    <text evidence="1">The sequence shown here is derived from an EMBL/GenBank/DDBJ whole genome shotgun (WGS) entry which is preliminary data.</text>
</comment>
<accession>A0ABT8E0I7</accession>
<sequence>MGDRTQEALSVRAAVDIAGTLQRIARAERFDVLGGGCVADLVQGCALFDVIDAAGPRASFALRVDQFQGARVLTVTAAGGDSAAGCVAAMVGFAESEAQRIGATVLTCETRRRGLVRVLERHGYRVAGFVMKKDT</sequence>